<dbReference type="Proteomes" id="UP000654345">
    <property type="component" value="Unassembled WGS sequence"/>
</dbReference>
<proteinExistence type="predicted"/>
<accession>A0ABQ3UJP9</accession>
<sequence length="207" mass="23656">MTYTRQNSVEEQREASHQARRITTLCEEFYITLDAIDWQDLGMQAPVNVDGINIATLQVLSQRASDDILRQIQMKLFEHAALEAIHAPSSLKALIWSPIEVLQPQAFLQLWVVTMETGERVPVIESLKDGHRVYEHYKFDGSHEQFLQLFGPLGNGKLPLGERVTIQVRENQYTGEIIHILPPAKILPIAKTPQNTLQRQSRYSSRT</sequence>
<evidence type="ECO:0000313" key="1">
    <source>
        <dbReference type="EMBL" id="GHO52954.1"/>
    </source>
</evidence>
<name>A0ABQ3UJP9_9CHLR</name>
<reference evidence="1 2" key="1">
    <citation type="journal article" date="2021" name="Int. J. Syst. Evol. Microbiol.">
        <title>Reticulibacter mediterranei gen. nov., sp. nov., within the new family Reticulibacteraceae fam. nov., and Ktedonospora formicarum gen. nov., sp. nov., Ktedonobacter robiniae sp. nov., Dictyobacter formicarum sp. nov. and Dictyobacter arantiisoli sp. nov., belonging to the class Ktedonobacteria.</title>
        <authorList>
            <person name="Yabe S."/>
            <person name="Zheng Y."/>
            <person name="Wang C.M."/>
            <person name="Sakai Y."/>
            <person name="Abe K."/>
            <person name="Yokota A."/>
            <person name="Donadio S."/>
            <person name="Cavaletti L."/>
            <person name="Monciardini P."/>
        </authorList>
    </citation>
    <scope>NUCLEOTIDE SEQUENCE [LARGE SCALE GENOMIC DNA]</scope>
    <source>
        <strain evidence="1 2">SOSP1-30</strain>
    </source>
</reference>
<comment type="caution">
    <text evidence="1">The sequence shown here is derived from an EMBL/GenBank/DDBJ whole genome shotgun (WGS) entry which is preliminary data.</text>
</comment>
<organism evidence="1 2">
    <name type="scientific">Ktedonobacter robiniae</name>
    <dbReference type="NCBI Taxonomy" id="2778365"/>
    <lineage>
        <taxon>Bacteria</taxon>
        <taxon>Bacillati</taxon>
        <taxon>Chloroflexota</taxon>
        <taxon>Ktedonobacteria</taxon>
        <taxon>Ktedonobacterales</taxon>
        <taxon>Ktedonobacteraceae</taxon>
        <taxon>Ktedonobacter</taxon>
    </lineage>
</organism>
<keyword evidence="2" id="KW-1185">Reference proteome</keyword>
<protein>
    <submittedName>
        <fullName evidence="1">Uncharacterized protein</fullName>
    </submittedName>
</protein>
<dbReference type="EMBL" id="BNJG01000001">
    <property type="protein sequence ID" value="GHO52954.1"/>
    <property type="molecule type" value="Genomic_DNA"/>
</dbReference>
<evidence type="ECO:0000313" key="2">
    <source>
        <dbReference type="Proteomes" id="UP000654345"/>
    </source>
</evidence>
<gene>
    <name evidence="1" type="ORF">KSB_14290</name>
</gene>
<dbReference type="RefSeq" id="WP_201369809.1">
    <property type="nucleotide sequence ID" value="NZ_BNJG01000001.1"/>
</dbReference>